<dbReference type="Pfam" id="PF20567">
    <property type="entry name" value="DUF6776"/>
    <property type="match status" value="1"/>
</dbReference>
<proteinExistence type="predicted"/>
<dbReference type="RefSeq" id="WP_302714190.1">
    <property type="nucleotide sequence ID" value="NZ_JAULRT010000060.1"/>
</dbReference>
<feature type="coiled-coil region" evidence="1">
    <location>
        <begin position="52"/>
        <end position="114"/>
    </location>
</feature>
<protein>
    <submittedName>
        <fullName evidence="2">Uncharacterized protein</fullName>
    </submittedName>
</protein>
<keyword evidence="1" id="KW-0175">Coiled coil</keyword>
<organism evidence="2 3">
    <name type="scientific">Gilvimarinus algae</name>
    <dbReference type="NCBI Taxonomy" id="3058037"/>
    <lineage>
        <taxon>Bacteria</taxon>
        <taxon>Pseudomonadati</taxon>
        <taxon>Pseudomonadota</taxon>
        <taxon>Gammaproteobacteria</taxon>
        <taxon>Cellvibrionales</taxon>
        <taxon>Cellvibrionaceae</taxon>
        <taxon>Gilvimarinus</taxon>
    </lineage>
</organism>
<reference evidence="2" key="1">
    <citation type="submission" date="2023-07" db="EMBL/GenBank/DDBJ databases">
        <title>Gilvimarinus algae sp. nov., isolated from the surface of Kelp.</title>
        <authorList>
            <person name="Sun Y.Y."/>
            <person name="Gong Y."/>
            <person name="Du Z.J."/>
        </authorList>
    </citation>
    <scope>NUCLEOTIDE SEQUENCE</scope>
    <source>
        <strain evidence="2">SDUM040014</strain>
    </source>
</reference>
<evidence type="ECO:0000313" key="3">
    <source>
        <dbReference type="Proteomes" id="UP001168380"/>
    </source>
</evidence>
<evidence type="ECO:0000256" key="1">
    <source>
        <dbReference type="SAM" id="Coils"/>
    </source>
</evidence>
<accession>A0ABT8TJ86</accession>
<dbReference type="EMBL" id="JAULRT010000060">
    <property type="protein sequence ID" value="MDO3383423.1"/>
    <property type="molecule type" value="Genomic_DNA"/>
</dbReference>
<dbReference type="Proteomes" id="UP001168380">
    <property type="component" value="Unassembled WGS sequence"/>
</dbReference>
<evidence type="ECO:0000313" key="2">
    <source>
        <dbReference type="EMBL" id="MDO3383423.1"/>
    </source>
</evidence>
<dbReference type="InterPro" id="IPR046703">
    <property type="entry name" value="DUF6776"/>
</dbReference>
<comment type="caution">
    <text evidence="2">The sequence shown here is derived from an EMBL/GenBank/DDBJ whole genome shotgun (WGS) entry which is preliminary data.</text>
</comment>
<keyword evidence="3" id="KW-1185">Reference proteome</keyword>
<gene>
    <name evidence="2" type="ORF">QWI16_14670</name>
</gene>
<sequence>MSTVKGSKQYSLKVVPHRPGRRALQVLLALIFVGAALAAAYFGGYWQGMGRQSNALAERDRLQIELTEAREELAQHRQQVANLAVASEVDQMASEEVRGEVIDLRRQIASLEADISFYRGLMSPSEDSNGLTLGEVTITETPVAGRFAFKIVVQQVATNHQVLSGVLNADVIGRSDGGVTRVPLYQLSSDIDTQDIKLRFKYFQNVEGELTLPEGFVAERLELAARSSGRTGDSVEKSFPWPVENL</sequence>
<name>A0ABT8TJ86_9GAMM</name>